<name>A0A6J7AT91_9ZZZZ</name>
<protein>
    <submittedName>
        <fullName evidence="1">Unannotated protein</fullName>
    </submittedName>
</protein>
<accession>A0A6J7AT91</accession>
<gene>
    <name evidence="1" type="ORF">UFOPK3139_02736</name>
</gene>
<sequence length="117" mass="12432">MSVAHVAFDLRPGGERGDRVDDDDVDSARTHEHVGDLEGLFTRVGLGDEQLVDVDPDGLGVDGVHRVLGIDIRTDAAVALRLGHDVQRQRGLARGFGAVDLGDPAAWEAPDAEGEVE</sequence>
<dbReference type="AlphaFoldDB" id="A0A6J7AT91"/>
<dbReference type="EMBL" id="CAFABA010000157">
    <property type="protein sequence ID" value="CAB4836174.1"/>
    <property type="molecule type" value="Genomic_DNA"/>
</dbReference>
<proteinExistence type="predicted"/>
<evidence type="ECO:0000313" key="1">
    <source>
        <dbReference type="EMBL" id="CAB4836174.1"/>
    </source>
</evidence>
<reference evidence="1" key="1">
    <citation type="submission" date="2020-05" db="EMBL/GenBank/DDBJ databases">
        <authorList>
            <person name="Chiriac C."/>
            <person name="Salcher M."/>
            <person name="Ghai R."/>
            <person name="Kavagutti S V."/>
        </authorList>
    </citation>
    <scope>NUCLEOTIDE SEQUENCE</scope>
</reference>
<organism evidence="1">
    <name type="scientific">freshwater metagenome</name>
    <dbReference type="NCBI Taxonomy" id="449393"/>
    <lineage>
        <taxon>unclassified sequences</taxon>
        <taxon>metagenomes</taxon>
        <taxon>ecological metagenomes</taxon>
    </lineage>
</organism>